<dbReference type="InParanoid" id="A0A166ARS5"/>
<accession>A0A166ARS5</accession>
<feature type="compositionally biased region" description="Acidic residues" evidence="1">
    <location>
        <begin position="591"/>
        <end position="607"/>
    </location>
</feature>
<dbReference type="AlphaFoldDB" id="A0A166ARS5"/>
<organism evidence="2 3">
    <name type="scientific">Exidia glandulosa HHB12029</name>
    <dbReference type="NCBI Taxonomy" id="1314781"/>
    <lineage>
        <taxon>Eukaryota</taxon>
        <taxon>Fungi</taxon>
        <taxon>Dikarya</taxon>
        <taxon>Basidiomycota</taxon>
        <taxon>Agaricomycotina</taxon>
        <taxon>Agaricomycetes</taxon>
        <taxon>Auriculariales</taxon>
        <taxon>Exidiaceae</taxon>
        <taxon>Exidia</taxon>
    </lineage>
</organism>
<feature type="region of interest" description="Disordered" evidence="1">
    <location>
        <begin position="572"/>
        <end position="607"/>
    </location>
</feature>
<reference evidence="2 3" key="1">
    <citation type="journal article" date="2016" name="Mol. Biol. Evol.">
        <title>Comparative Genomics of Early-Diverging Mushroom-Forming Fungi Provides Insights into the Origins of Lignocellulose Decay Capabilities.</title>
        <authorList>
            <person name="Nagy L.G."/>
            <person name="Riley R."/>
            <person name="Tritt A."/>
            <person name="Adam C."/>
            <person name="Daum C."/>
            <person name="Floudas D."/>
            <person name="Sun H."/>
            <person name="Yadav J.S."/>
            <person name="Pangilinan J."/>
            <person name="Larsson K.H."/>
            <person name="Matsuura K."/>
            <person name="Barry K."/>
            <person name="Labutti K."/>
            <person name="Kuo R."/>
            <person name="Ohm R.A."/>
            <person name="Bhattacharya S.S."/>
            <person name="Shirouzu T."/>
            <person name="Yoshinaga Y."/>
            <person name="Martin F.M."/>
            <person name="Grigoriev I.V."/>
            <person name="Hibbett D.S."/>
        </authorList>
    </citation>
    <scope>NUCLEOTIDE SEQUENCE [LARGE SCALE GENOMIC DNA]</scope>
    <source>
        <strain evidence="2 3">HHB12029</strain>
    </source>
</reference>
<feature type="region of interest" description="Disordered" evidence="1">
    <location>
        <begin position="1"/>
        <end position="26"/>
    </location>
</feature>
<proteinExistence type="predicted"/>
<protein>
    <submittedName>
        <fullName evidence="2">Uncharacterized protein</fullName>
    </submittedName>
</protein>
<dbReference type="Proteomes" id="UP000077266">
    <property type="component" value="Unassembled WGS sequence"/>
</dbReference>
<feature type="region of interest" description="Disordered" evidence="1">
    <location>
        <begin position="517"/>
        <end position="537"/>
    </location>
</feature>
<sequence length="607" mass="64848">MYPSLTKSVRCSPPTARGGGAPPSVEDVLRRLNSASARPGRANPSPREHVVRAAVLNQPQADLDAQARKAKVLKQAAARQACMRHHPQRGGSETAFALCSPQQSPRATSRPCASAPPASTEVSAIVAQLIADMDASTAAARSAPHKPALKRPASATPLAFEPAHTQELADALTAIAALEREFVRVLDDPRSPAFKVRLEEIVSALDGIPCNGSSEVRRARRRLLLHVSEALRTTRRVSFQLPAQVPPPPPVAKSASPSPSAVAYILGVIRDMEHDFQEIMAHSTDIDAHSYKRLLKSLLRALRSIRSHGVPEVREARNNLYLNIVEAYMTTRRVARELQGPEAAAEAVKITKVVLVPVYEPCAQVEAAETQRTVARTSPVARVAHGDIARSSPQGMLVRMGAYTVAARPSRLSCARWAPPFAAPVNTSDDARIAAISCALRAVVSSRRASRRIRLRSSAPSPEEPRHVVPTLIITPPENDTPSSPVQEGLQQHVPLAGVDAPMDVDTAAEPLYEVLPSPVRAESPDSPPTPKSPLFPQIDVFTQAEDAPAHTLALAVCPTPLDIVAGAAQAEAGELAASSPTSSASSQSDSDWEDGDKSDEEMFEVV</sequence>
<evidence type="ECO:0000313" key="3">
    <source>
        <dbReference type="Proteomes" id="UP000077266"/>
    </source>
</evidence>
<evidence type="ECO:0000313" key="2">
    <source>
        <dbReference type="EMBL" id="KZV94559.1"/>
    </source>
</evidence>
<dbReference type="EMBL" id="KV425970">
    <property type="protein sequence ID" value="KZV94559.1"/>
    <property type="molecule type" value="Genomic_DNA"/>
</dbReference>
<gene>
    <name evidence="2" type="ORF">EXIGLDRAFT_748550</name>
</gene>
<evidence type="ECO:0000256" key="1">
    <source>
        <dbReference type="SAM" id="MobiDB-lite"/>
    </source>
</evidence>
<keyword evidence="3" id="KW-1185">Reference proteome</keyword>
<feature type="compositionally biased region" description="Low complexity" evidence="1">
    <location>
        <begin position="572"/>
        <end position="590"/>
    </location>
</feature>
<name>A0A166ARS5_EXIGL</name>